<accession>A0ABU0CU50</accession>
<evidence type="ECO:0000259" key="8">
    <source>
        <dbReference type="PROSITE" id="PS51826"/>
    </source>
</evidence>
<feature type="domain" description="Lipoyl-binding" evidence="7">
    <location>
        <begin position="2"/>
        <end position="77"/>
    </location>
</feature>
<dbReference type="SUPFAM" id="SSF51230">
    <property type="entry name" value="Single hybrid motif"/>
    <property type="match status" value="1"/>
</dbReference>
<evidence type="ECO:0000313" key="10">
    <source>
        <dbReference type="Proteomes" id="UP001232445"/>
    </source>
</evidence>
<dbReference type="PANTHER" id="PTHR43178">
    <property type="entry name" value="DIHYDROLIPOAMIDE ACETYLTRANSFERASE COMPONENT OF PYRUVATE DEHYDROGENASE COMPLEX"/>
    <property type="match status" value="1"/>
</dbReference>
<dbReference type="Proteomes" id="UP001232445">
    <property type="component" value="Unassembled WGS sequence"/>
</dbReference>
<reference evidence="9 10" key="1">
    <citation type="submission" date="2023-07" db="EMBL/GenBank/DDBJ databases">
        <title>Genomic Encyclopedia of Type Strains, Phase IV (KMG-IV): sequencing the most valuable type-strain genomes for metagenomic binning, comparative biology and taxonomic classification.</title>
        <authorList>
            <person name="Goeker M."/>
        </authorList>
    </citation>
    <scope>NUCLEOTIDE SEQUENCE [LARGE SCALE GENOMIC DNA]</scope>
    <source>
        <strain evidence="9 10">DSM 17740</strain>
    </source>
</reference>
<keyword evidence="5 6" id="KW-0012">Acyltransferase</keyword>
<keyword evidence="10" id="KW-1185">Reference proteome</keyword>
<name>A0ABU0CU50_9BACI</name>
<dbReference type="InterPro" id="IPR003016">
    <property type="entry name" value="2-oxoA_DH_lipoyl-BS"/>
</dbReference>
<dbReference type="GO" id="GO:0004742">
    <property type="term" value="F:dihydrolipoyllysine-residue acetyltransferase activity"/>
    <property type="evidence" value="ECO:0007669"/>
    <property type="project" value="UniProtKB-EC"/>
</dbReference>
<dbReference type="PROSITE" id="PS50968">
    <property type="entry name" value="BIOTINYL_LIPOYL"/>
    <property type="match status" value="1"/>
</dbReference>
<evidence type="ECO:0000313" key="9">
    <source>
        <dbReference type="EMBL" id="MDQ0338552.1"/>
    </source>
</evidence>
<sequence>MLVEFKLPDVGEGITEGEIVRWCVSEGEMVEEDQVLAEVQTDKAVVELPSPAAGKVKRLWAEAGDVVPVGAVLVTIDSEQSATKQLETEQHPQMDRNTEIHKGEHNASSAELIAPAPGRETEQQTAHKLRSGVPLAVPSVRRLARELKVDLREVAGTGKQGRITEEDVRRYAQAREQLAAEQELAPSQMHKSGQQLVQAIQTAEEADQERVQLKGIRRAMARNMKLSLATIAHCTGFDEADATGMIRMRESMQASATEEGVRLTYLPFITKAVVYALKKHPLFNATFNEERDEILFNREINIGIAVDTPQGLVVPVIPQAGQKSILELAREIQGLSEKAREQKLTLREMQGGTFTISNIGSIGGMWATPLIQPPQVAILGVHKIYKKPVVKEDPLEGDQVVIRRVIGVSLSFDHRIIDGAQSARFMQDVIKYIESPHLLLLEAR</sequence>
<dbReference type="Gene3D" id="3.30.559.10">
    <property type="entry name" value="Chloramphenicol acetyltransferase-like domain"/>
    <property type="match status" value="1"/>
</dbReference>
<evidence type="ECO:0000256" key="1">
    <source>
        <dbReference type="ARBA" id="ARBA00001938"/>
    </source>
</evidence>
<dbReference type="Gene3D" id="4.10.320.10">
    <property type="entry name" value="E3-binding domain"/>
    <property type="match status" value="1"/>
</dbReference>
<keyword evidence="4 6" id="KW-0450">Lipoyl</keyword>
<dbReference type="EC" id="2.3.1.-" evidence="6"/>
<evidence type="ECO:0000256" key="6">
    <source>
        <dbReference type="RuleBase" id="RU003423"/>
    </source>
</evidence>
<evidence type="ECO:0000256" key="2">
    <source>
        <dbReference type="ARBA" id="ARBA00007317"/>
    </source>
</evidence>
<gene>
    <name evidence="9" type="ORF">J2S00_001338</name>
</gene>
<dbReference type="InterPro" id="IPR000089">
    <property type="entry name" value="Biotin_lipoyl"/>
</dbReference>
<feature type="domain" description="Peripheral subunit-binding (PSBD)" evidence="8">
    <location>
        <begin position="135"/>
        <end position="172"/>
    </location>
</feature>
<evidence type="ECO:0000256" key="5">
    <source>
        <dbReference type="ARBA" id="ARBA00023315"/>
    </source>
</evidence>
<protein>
    <recommendedName>
        <fullName evidence="6">Dihydrolipoamide acetyltransferase component of pyruvate dehydrogenase complex</fullName>
        <ecNumber evidence="6">2.3.1.-</ecNumber>
    </recommendedName>
</protein>
<dbReference type="Pfam" id="PF02817">
    <property type="entry name" value="E3_binding"/>
    <property type="match status" value="1"/>
</dbReference>
<dbReference type="SUPFAM" id="SSF52777">
    <property type="entry name" value="CoA-dependent acyltransferases"/>
    <property type="match status" value="1"/>
</dbReference>
<organism evidence="9 10">
    <name type="scientific">Caldalkalibacillus uzonensis</name>
    <dbReference type="NCBI Taxonomy" id="353224"/>
    <lineage>
        <taxon>Bacteria</taxon>
        <taxon>Bacillati</taxon>
        <taxon>Bacillota</taxon>
        <taxon>Bacilli</taxon>
        <taxon>Bacillales</taxon>
        <taxon>Bacillaceae</taxon>
        <taxon>Caldalkalibacillus</taxon>
    </lineage>
</organism>
<dbReference type="EMBL" id="JAUSUQ010000004">
    <property type="protein sequence ID" value="MDQ0338552.1"/>
    <property type="molecule type" value="Genomic_DNA"/>
</dbReference>
<comment type="similarity">
    <text evidence="2 6">Belongs to the 2-oxoacid dehydrogenase family.</text>
</comment>
<evidence type="ECO:0000259" key="7">
    <source>
        <dbReference type="PROSITE" id="PS50968"/>
    </source>
</evidence>
<keyword evidence="3 6" id="KW-0808">Transferase</keyword>
<comment type="cofactor">
    <cofactor evidence="1 6">
        <name>(R)-lipoate</name>
        <dbReference type="ChEBI" id="CHEBI:83088"/>
    </cofactor>
</comment>
<dbReference type="Gene3D" id="2.40.50.100">
    <property type="match status" value="1"/>
</dbReference>
<dbReference type="Pfam" id="PF00364">
    <property type="entry name" value="Biotin_lipoyl"/>
    <property type="match status" value="1"/>
</dbReference>
<dbReference type="InterPro" id="IPR036625">
    <property type="entry name" value="E3-bd_dom_sf"/>
</dbReference>
<dbReference type="InterPro" id="IPR001078">
    <property type="entry name" value="2-oxoacid_DH_actylTfrase"/>
</dbReference>
<dbReference type="CDD" id="cd06849">
    <property type="entry name" value="lipoyl_domain"/>
    <property type="match status" value="1"/>
</dbReference>
<comment type="caution">
    <text evidence="9">The sequence shown here is derived from an EMBL/GenBank/DDBJ whole genome shotgun (WGS) entry which is preliminary data.</text>
</comment>
<dbReference type="InterPro" id="IPR023213">
    <property type="entry name" value="CAT-like_dom_sf"/>
</dbReference>
<dbReference type="RefSeq" id="WP_307337095.1">
    <property type="nucleotide sequence ID" value="NZ_JAUSUQ010000004.1"/>
</dbReference>
<dbReference type="InterPro" id="IPR004167">
    <property type="entry name" value="PSBD"/>
</dbReference>
<keyword evidence="9" id="KW-0670">Pyruvate</keyword>
<dbReference type="Pfam" id="PF00198">
    <property type="entry name" value="2-oxoacid_dh"/>
    <property type="match status" value="1"/>
</dbReference>
<dbReference type="InterPro" id="IPR011053">
    <property type="entry name" value="Single_hybrid_motif"/>
</dbReference>
<dbReference type="SUPFAM" id="SSF47005">
    <property type="entry name" value="Peripheral subunit-binding domain of 2-oxo acid dehydrogenase complex"/>
    <property type="match status" value="1"/>
</dbReference>
<proteinExistence type="inferred from homology"/>
<dbReference type="PROSITE" id="PS00189">
    <property type="entry name" value="LIPOYL"/>
    <property type="match status" value="1"/>
</dbReference>
<dbReference type="PROSITE" id="PS51826">
    <property type="entry name" value="PSBD"/>
    <property type="match status" value="1"/>
</dbReference>
<evidence type="ECO:0000256" key="4">
    <source>
        <dbReference type="ARBA" id="ARBA00022823"/>
    </source>
</evidence>
<dbReference type="PANTHER" id="PTHR43178:SF5">
    <property type="entry name" value="LIPOAMIDE ACYLTRANSFERASE COMPONENT OF BRANCHED-CHAIN ALPHA-KETO ACID DEHYDROGENASE COMPLEX, MITOCHONDRIAL"/>
    <property type="match status" value="1"/>
</dbReference>
<evidence type="ECO:0000256" key="3">
    <source>
        <dbReference type="ARBA" id="ARBA00022679"/>
    </source>
</evidence>
<dbReference type="InterPro" id="IPR050743">
    <property type="entry name" value="2-oxoacid_DH_E2_comp"/>
</dbReference>